<dbReference type="OrthoDB" id="9777941at2"/>
<sequence>MISLMPFSHNGESRRYRFAALSFLFCFLILTGAASAGPTMDRVRDDGVLRCGLTLTGKGLTTRDATGQWRGFFPDFCRVVAAAVIGDAEAVEFYQVDVVSRFDALKNGDIDILMANTTWTAQRDGEQGLAFPAIYYYDGTGFMALQSVGAVQISDIAKATVCVGKNTTTIENVQELINNGNKGLTIKALNSLETQLEAFYLKKCDLIAYDRLGLIAHQARFDGPGDPPIVFPDVISKEPLAPAVRDNDMAWFDAVRWAIHATIIAEELALSSQNIEHRRDSKSTEIRRFIGQKDQIGHGLGLPDDWAFQIVRQVGNYREIFERNLSHTLSPAGGRGLNRLWSEGGLLFAPPIR</sequence>
<reference evidence="6 7" key="1">
    <citation type="submission" date="2018-07" db="EMBL/GenBank/DDBJ databases">
        <title>Genomic Encyclopedia of Type Strains, Phase III (KMG-III): the genomes of soil and plant-associated and newly described type strains.</title>
        <authorList>
            <person name="Whitman W."/>
        </authorList>
    </citation>
    <scope>NUCLEOTIDE SEQUENCE [LARGE SCALE GENOMIC DNA]</scope>
    <source>
        <strain evidence="6 7">CECT 8488</strain>
    </source>
</reference>
<dbReference type="RefSeq" id="WP_115938591.1">
    <property type="nucleotide sequence ID" value="NZ_QRDW01000012.1"/>
</dbReference>
<feature type="signal peptide" evidence="4">
    <location>
        <begin position="1"/>
        <end position="36"/>
    </location>
</feature>
<dbReference type="CDD" id="cd13692">
    <property type="entry name" value="PBP2_BztA"/>
    <property type="match status" value="1"/>
</dbReference>
<dbReference type="InterPro" id="IPR051455">
    <property type="entry name" value="Bact_solute-bind_prot3"/>
</dbReference>
<keyword evidence="2" id="KW-0813">Transport</keyword>
<dbReference type="PANTHER" id="PTHR30085:SF7">
    <property type="entry name" value="AMINO-ACID ABC TRANSPORTER-BINDING PROTEIN YHDW-RELATED"/>
    <property type="match status" value="1"/>
</dbReference>
<feature type="chain" id="PRO_5017757262" evidence="4">
    <location>
        <begin position="37"/>
        <end position="353"/>
    </location>
</feature>
<evidence type="ECO:0000313" key="7">
    <source>
        <dbReference type="Proteomes" id="UP000256845"/>
    </source>
</evidence>
<comment type="similarity">
    <text evidence="1">Belongs to the bacterial solute-binding protein 3 family.</text>
</comment>
<dbReference type="InterPro" id="IPR001638">
    <property type="entry name" value="Solute-binding_3/MltF_N"/>
</dbReference>
<dbReference type="Gene3D" id="3.40.190.10">
    <property type="entry name" value="Periplasmic binding protein-like II"/>
    <property type="match status" value="2"/>
</dbReference>
<dbReference type="AlphaFoldDB" id="A0A3D9H6F3"/>
<accession>A0A3D9H6F3</accession>
<dbReference type="Pfam" id="PF00497">
    <property type="entry name" value="SBP_bac_3"/>
    <property type="match status" value="1"/>
</dbReference>
<evidence type="ECO:0000313" key="6">
    <source>
        <dbReference type="EMBL" id="RED45064.1"/>
    </source>
</evidence>
<dbReference type="GO" id="GO:0006865">
    <property type="term" value="P:amino acid transport"/>
    <property type="evidence" value="ECO:0007669"/>
    <property type="project" value="TreeGrafter"/>
</dbReference>
<gene>
    <name evidence="6" type="ORF">DFP90_11257</name>
</gene>
<keyword evidence="3 4" id="KW-0732">Signal</keyword>
<keyword evidence="7" id="KW-1185">Reference proteome</keyword>
<evidence type="ECO:0000256" key="4">
    <source>
        <dbReference type="SAM" id="SignalP"/>
    </source>
</evidence>
<evidence type="ECO:0000256" key="3">
    <source>
        <dbReference type="ARBA" id="ARBA00022729"/>
    </source>
</evidence>
<dbReference type="EMBL" id="QRDW01000012">
    <property type="protein sequence ID" value="RED45064.1"/>
    <property type="molecule type" value="Genomic_DNA"/>
</dbReference>
<evidence type="ECO:0000256" key="2">
    <source>
        <dbReference type="ARBA" id="ARBA00022448"/>
    </source>
</evidence>
<comment type="caution">
    <text evidence="6">The sequence shown here is derived from an EMBL/GenBank/DDBJ whole genome shotgun (WGS) entry which is preliminary data.</text>
</comment>
<dbReference type="SMART" id="SM00062">
    <property type="entry name" value="PBPb"/>
    <property type="match status" value="1"/>
</dbReference>
<protein>
    <submittedName>
        <fullName evidence="6">General L-amino acid transport system substrate-binding protein</fullName>
    </submittedName>
</protein>
<name>A0A3D9H6F3_9PROT</name>
<proteinExistence type="inferred from homology"/>
<organism evidence="6 7">
    <name type="scientific">Aestuariispira insulae</name>
    <dbReference type="NCBI Taxonomy" id="1461337"/>
    <lineage>
        <taxon>Bacteria</taxon>
        <taxon>Pseudomonadati</taxon>
        <taxon>Pseudomonadota</taxon>
        <taxon>Alphaproteobacteria</taxon>
        <taxon>Rhodospirillales</taxon>
        <taxon>Kiloniellaceae</taxon>
        <taxon>Aestuariispira</taxon>
    </lineage>
</organism>
<dbReference type="Proteomes" id="UP000256845">
    <property type="component" value="Unassembled WGS sequence"/>
</dbReference>
<dbReference type="PANTHER" id="PTHR30085">
    <property type="entry name" value="AMINO ACID ABC TRANSPORTER PERMEASE"/>
    <property type="match status" value="1"/>
</dbReference>
<feature type="domain" description="Solute-binding protein family 3/N-terminal" evidence="5">
    <location>
        <begin position="48"/>
        <end position="278"/>
    </location>
</feature>
<evidence type="ECO:0000259" key="5">
    <source>
        <dbReference type="SMART" id="SM00062"/>
    </source>
</evidence>
<evidence type="ECO:0000256" key="1">
    <source>
        <dbReference type="ARBA" id="ARBA00010333"/>
    </source>
</evidence>
<dbReference type="SUPFAM" id="SSF53850">
    <property type="entry name" value="Periplasmic binding protein-like II"/>
    <property type="match status" value="1"/>
</dbReference>